<dbReference type="PANTHER" id="PTHR10174:SF213">
    <property type="entry name" value="CRAL-TRIO DOMAIN-CONTAINING PROTEIN"/>
    <property type="match status" value="1"/>
</dbReference>
<dbReference type="EMBL" id="OU895878">
    <property type="protein sequence ID" value="CAH1723140.1"/>
    <property type="molecule type" value="Genomic_DNA"/>
</dbReference>
<dbReference type="PROSITE" id="PS50191">
    <property type="entry name" value="CRAL_TRIO"/>
    <property type="match status" value="1"/>
</dbReference>
<dbReference type="SUPFAM" id="SSF46938">
    <property type="entry name" value="CRAL/TRIO N-terminal domain"/>
    <property type="match status" value="1"/>
</dbReference>
<dbReference type="PRINTS" id="PR00180">
    <property type="entry name" value="CRETINALDHBP"/>
</dbReference>
<sequence length="294" mass="34376">MSNDGKFEVSLYNYQEFLKSSGFSQETVDEVRDKIAIHEIIPKYITNGQILSYLIHSKGNADDCAHIILTYYKHKNEFKEFLRNRDPESKEITNCFNNMWFATFPVTACNCNIFYMALQNFDPKNYNFESSIKAFVMVAEAYLYRNGPRTDTILVFDMMGAKFRHSLKASMSSRKKVVNFLENATPLYIKAVHFFNTAPFMAYIHALLKPFSTTGLLHRVYLHNSNINWNDFYHKHIPKSNLPKDYGGDLPSIKELHESERNILINLKEYFKLEEQQVNHELDHIAEESKTVHL</sequence>
<dbReference type="GO" id="GO:1902936">
    <property type="term" value="F:phosphatidylinositol bisphosphate binding"/>
    <property type="evidence" value="ECO:0007669"/>
    <property type="project" value="TreeGrafter"/>
</dbReference>
<dbReference type="Pfam" id="PF00650">
    <property type="entry name" value="CRAL_TRIO"/>
    <property type="match status" value="1"/>
</dbReference>
<dbReference type="SMART" id="SM00516">
    <property type="entry name" value="SEC14"/>
    <property type="match status" value="1"/>
</dbReference>
<dbReference type="AlphaFoldDB" id="A0A9P0IXK2"/>
<evidence type="ECO:0000313" key="2">
    <source>
        <dbReference type="EMBL" id="CAH1723140.1"/>
    </source>
</evidence>
<dbReference type="Proteomes" id="UP001153620">
    <property type="component" value="Chromosome 2"/>
</dbReference>
<dbReference type="SUPFAM" id="SSF52087">
    <property type="entry name" value="CRAL/TRIO domain"/>
    <property type="match status" value="1"/>
</dbReference>
<feature type="domain" description="CRAL-TRIO" evidence="1">
    <location>
        <begin position="113"/>
        <end position="254"/>
    </location>
</feature>
<proteinExistence type="predicted"/>
<evidence type="ECO:0000313" key="3">
    <source>
        <dbReference type="Proteomes" id="UP001153620"/>
    </source>
</evidence>
<reference evidence="2" key="2">
    <citation type="submission" date="2022-10" db="EMBL/GenBank/DDBJ databases">
        <authorList>
            <consortium name="ENA_rothamsted_submissions"/>
            <consortium name="culmorum"/>
            <person name="King R."/>
        </authorList>
    </citation>
    <scope>NUCLEOTIDE SEQUENCE</scope>
</reference>
<reference evidence="2" key="1">
    <citation type="submission" date="2022-01" db="EMBL/GenBank/DDBJ databases">
        <authorList>
            <person name="King R."/>
        </authorList>
    </citation>
    <scope>NUCLEOTIDE SEQUENCE</scope>
</reference>
<dbReference type="InterPro" id="IPR036273">
    <property type="entry name" value="CRAL/TRIO_N_dom_sf"/>
</dbReference>
<gene>
    <name evidence="2" type="ORF">CHIRRI_LOCUS8738</name>
</gene>
<keyword evidence="3" id="KW-1185">Reference proteome</keyword>
<organism evidence="2 3">
    <name type="scientific">Chironomus riparius</name>
    <dbReference type="NCBI Taxonomy" id="315576"/>
    <lineage>
        <taxon>Eukaryota</taxon>
        <taxon>Metazoa</taxon>
        <taxon>Ecdysozoa</taxon>
        <taxon>Arthropoda</taxon>
        <taxon>Hexapoda</taxon>
        <taxon>Insecta</taxon>
        <taxon>Pterygota</taxon>
        <taxon>Neoptera</taxon>
        <taxon>Endopterygota</taxon>
        <taxon>Diptera</taxon>
        <taxon>Nematocera</taxon>
        <taxon>Chironomoidea</taxon>
        <taxon>Chironomidae</taxon>
        <taxon>Chironominae</taxon>
        <taxon>Chironomus</taxon>
    </lineage>
</organism>
<protein>
    <recommendedName>
        <fullName evidence="1">CRAL-TRIO domain-containing protein</fullName>
    </recommendedName>
</protein>
<accession>A0A9P0IXK2</accession>
<dbReference type="OrthoDB" id="7492888at2759"/>
<evidence type="ECO:0000259" key="1">
    <source>
        <dbReference type="PROSITE" id="PS50191"/>
    </source>
</evidence>
<name>A0A9P0IXK2_9DIPT</name>
<dbReference type="Gene3D" id="3.40.525.10">
    <property type="entry name" value="CRAL-TRIO lipid binding domain"/>
    <property type="match status" value="1"/>
</dbReference>
<dbReference type="PANTHER" id="PTHR10174">
    <property type="entry name" value="ALPHA-TOCOPHEROL TRANSFER PROTEIN-RELATED"/>
    <property type="match status" value="1"/>
</dbReference>
<dbReference type="InterPro" id="IPR001251">
    <property type="entry name" value="CRAL-TRIO_dom"/>
</dbReference>
<dbReference type="CDD" id="cd00170">
    <property type="entry name" value="SEC14"/>
    <property type="match status" value="1"/>
</dbReference>
<dbReference type="InterPro" id="IPR036865">
    <property type="entry name" value="CRAL-TRIO_dom_sf"/>
</dbReference>
<dbReference type="GO" id="GO:0016020">
    <property type="term" value="C:membrane"/>
    <property type="evidence" value="ECO:0007669"/>
    <property type="project" value="TreeGrafter"/>
</dbReference>